<keyword evidence="1 7" id="KW-0444">Lipid biosynthesis</keyword>
<comment type="subunit">
    <text evidence="7">Homotrimer.</text>
</comment>
<accession>A0A849L2T5</accession>
<proteinExistence type="inferred from homology"/>
<dbReference type="Gene3D" id="3.40.1390.10">
    <property type="entry name" value="MurE/MurF, N-terminal domain"/>
    <property type="match status" value="1"/>
</dbReference>
<evidence type="ECO:0000256" key="4">
    <source>
        <dbReference type="ARBA" id="ARBA00022737"/>
    </source>
</evidence>
<dbReference type="GO" id="GO:0009245">
    <property type="term" value="P:lipid A biosynthetic process"/>
    <property type="evidence" value="ECO:0007669"/>
    <property type="project" value="UniProtKB-UniRule"/>
</dbReference>
<keyword evidence="9" id="KW-1185">Reference proteome</keyword>
<dbReference type="CDD" id="cd03352">
    <property type="entry name" value="LbH_LpxD"/>
    <property type="match status" value="1"/>
</dbReference>
<comment type="caution">
    <text evidence="8">The sequence shown here is derived from an EMBL/GenBank/DDBJ whole genome shotgun (WGS) entry which is preliminary data.</text>
</comment>
<comment type="similarity">
    <text evidence="7">Belongs to the transferase hexapeptide repeat family. LpxD subfamily.</text>
</comment>
<organism evidence="8 9">
    <name type="scientific">Halovulum dunhuangense</name>
    <dbReference type="NCBI Taxonomy" id="1505036"/>
    <lineage>
        <taxon>Bacteria</taxon>
        <taxon>Pseudomonadati</taxon>
        <taxon>Pseudomonadota</taxon>
        <taxon>Alphaproteobacteria</taxon>
        <taxon>Rhodobacterales</taxon>
        <taxon>Paracoccaceae</taxon>
        <taxon>Halovulum</taxon>
    </lineage>
</organism>
<gene>
    <name evidence="7 8" type="primary">lpxD</name>
    <name evidence="8" type="ORF">HMH01_08890</name>
</gene>
<dbReference type="GO" id="GO:0016020">
    <property type="term" value="C:membrane"/>
    <property type="evidence" value="ECO:0007669"/>
    <property type="project" value="GOC"/>
</dbReference>
<sequence length="363" mass="37516">MTHTLGSIAEALGATAEGRLDLAITGVAEPARATESDLALAMEPKFAETLGQGKARAAVLWQGADWRALGLEGAIFAPRSRYVLAGVGRVFAPPLTLPHGIHPSAVIEPGAILGEDAWVGPFTYIAVGARIGPRARILNHVSIGADAVIGADALIHPHVHIGPRVVIGDRFICQPGAMIGGDGFSFVSPSRDAVEEARATGQISAASRTPGFARINSLGSVRIGDDVEVGANAAIDRGTISDTVIGDGTKLDDLVDIGHNVQIGRHCLLCGQSGVAGSSILGDRVVLGGKAGVADHLRIGSDVIVTGASGVSSHVPSGRVMMGNPAMKMDLSVASYKALRRLPRLLEKMESALKRVPKDDSSR</sequence>
<dbReference type="PANTHER" id="PTHR43378">
    <property type="entry name" value="UDP-3-O-ACYLGLUCOSAMINE N-ACYLTRANSFERASE"/>
    <property type="match status" value="1"/>
</dbReference>
<dbReference type="Pfam" id="PF14602">
    <property type="entry name" value="Hexapep_2"/>
    <property type="match status" value="2"/>
</dbReference>
<dbReference type="AlphaFoldDB" id="A0A849L2T5"/>
<evidence type="ECO:0000313" key="8">
    <source>
        <dbReference type="EMBL" id="NNU80550.1"/>
    </source>
</evidence>
<keyword evidence="3 7" id="KW-0808">Transferase</keyword>
<evidence type="ECO:0000256" key="5">
    <source>
        <dbReference type="ARBA" id="ARBA00023098"/>
    </source>
</evidence>
<dbReference type="InterPro" id="IPR007691">
    <property type="entry name" value="LpxD"/>
</dbReference>
<keyword evidence="4 7" id="KW-0677">Repeat</keyword>
<evidence type="ECO:0000256" key="3">
    <source>
        <dbReference type="ARBA" id="ARBA00022679"/>
    </source>
</evidence>
<keyword evidence="2 7" id="KW-0441">Lipid A biosynthesis</keyword>
<protein>
    <recommendedName>
        <fullName evidence="7">UDP-3-O-acylglucosamine N-acyltransferase</fullName>
        <ecNumber evidence="7">2.3.1.191</ecNumber>
    </recommendedName>
</protein>
<dbReference type="InterPro" id="IPR011004">
    <property type="entry name" value="Trimer_LpxA-like_sf"/>
</dbReference>
<dbReference type="Proteomes" id="UP000572377">
    <property type="component" value="Unassembled WGS sequence"/>
</dbReference>
<dbReference type="EC" id="2.3.1.191" evidence="7"/>
<evidence type="ECO:0000256" key="1">
    <source>
        <dbReference type="ARBA" id="ARBA00022516"/>
    </source>
</evidence>
<feature type="active site" description="Proton acceptor" evidence="7">
    <location>
        <position position="259"/>
    </location>
</feature>
<dbReference type="Pfam" id="PF00132">
    <property type="entry name" value="Hexapep"/>
    <property type="match status" value="1"/>
</dbReference>
<dbReference type="GO" id="GO:0016410">
    <property type="term" value="F:N-acyltransferase activity"/>
    <property type="evidence" value="ECO:0007669"/>
    <property type="project" value="InterPro"/>
</dbReference>
<keyword evidence="5 7" id="KW-0443">Lipid metabolism</keyword>
<evidence type="ECO:0000256" key="7">
    <source>
        <dbReference type="HAMAP-Rule" id="MF_00523"/>
    </source>
</evidence>
<evidence type="ECO:0000256" key="2">
    <source>
        <dbReference type="ARBA" id="ARBA00022556"/>
    </source>
</evidence>
<reference evidence="8 9" key="1">
    <citation type="submission" date="2020-05" db="EMBL/GenBank/DDBJ databases">
        <title>Gimesia benthica sp. nov., a novel planctomycete isolated from a deep-sea water sample of the Northwest Indian Ocean.</title>
        <authorList>
            <person name="Wang J."/>
            <person name="Ruan C."/>
            <person name="Song L."/>
            <person name="Zhu Y."/>
            <person name="Li A."/>
            <person name="Zheng X."/>
            <person name="Wang L."/>
            <person name="Lu Z."/>
            <person name="Huang Y."/>
            <person name="Du W."/>
            <person name="Zhou Y."/>
            <person name="Huang L."/>
            <person name="Dai X."/>
        </authorList>
    </citation>
    <scope>NUCLEOTIDE SEQUENCE [LARGE SCALE GENOMIC DNA]</scope>
    <source>
        <strain evidence="8 9">YYQ-30</strain>
    </source>
</reference>
<comment type="pathway">
    <text evidence="7">Bacterial outer membrane biogenesis; LPS lipid A biosynthesis.</text>
</comment>
<dbReference type="GO" id="GO:0103118">
    <property type="term" value="F:UDP-3-O-[(3R)-3-hydroxyacyl]-glucosamine N-acyltransferase activity"/>
    <property type="evidence" value="ECO:0007669"/>
    <property type="project" value="UniProtKB-EC"/>
</dbReference>
<dbReference type="InterPro" id="IPR018357">
    <property type="entry name" value="Hexapep_transf_CS"/>
</dbReference>
<name>A0A849L2T5_9RHOB</name>
<evidence type="ECO:0000256" key="6">
    <source>
        <dbReference type="ARBA" id="ARBA00023315"/>
    </source>
</evidence>
<evidence type="ECO:0000313" key="9">
    <source>
        <dbReference type="Proteomes" id="UP000572377"/>
    </source>
</evidence>
<keyword evidence="6 7" id="KW-0012">Acyltransferase</keyword>
<comment type="catalytic activity">
    <reaction evidence="7">
        <text>a UDP-3-O-[(3R)-3-hydroxyacyl]-alpha-D-glucosamine + a (3R)-hydroxyacyl-[ACP] = a UDP-2-N,3-O-bis[(3R)-3-hydroxyacyl]-alpha-D-glucosamine + holo-[ACP] + H(+)</text>
        <dbReference type="Rhea" id="RHEA:53836"/>
        <dbReference type="Rhea" id="RHEA-COMP:9685"/>
        <dbReference type="Rhea" id="RHEA-COMP:9945"/>
        <dbReference type="ChEBI" id="CHEBI:15378"/>
        <dbReference type="ChEBI" id="CHEBI:64479"/>
        <dbReference type="ChEBI" id="CHEBI:78827"/>
        <dbReference type="ChEBI" id="CHEBI:137740"/>
        <dbReference type="ChEBI" id="CHEBI:137748"/>
        <dbReference type="EC" id="2.3.1.191"/>
    </reaction>
</comment>
<dbReference type="PROSITE" id="PS00101">
    <property type="entry name" value="HEXAPEP_TRANSFERASES"/>
    <property type="match status" value="1"/>
</dbReference>
<dbReference type="UniPathway" id="UPA00973"/>
<dbReference type="InterPro" id="IPR001451">
    <property type="entry name" value="Hexapep"/>
</dbReference>
<comment type="function">
    <text evidence="7">Catalyzes the N-acylation of UDP-3-O-acylglucosamine using 3-hydroxyacyl-ACP as the acyl donor. Is involved in the biosynthesis of lipid A, a phosphorylated glycolipid that anchors the lipopolysaccharide to the outer membrane of the cell.</text>
</comment>
<dbReference type="SUPFAM" id="SSF51161">
    <property type="entry name" value="Trimeric LpxA-like enzymes"/>
    <property type="match status" value="1"/>
</dbReference>
<dbReference type="EMBL" id="JABFBC010000001">
    <property type="protein sequence ID" value="NNU80550.1"/>
    <property type="molecule type" value="Genomic_DNA"/>
</dbReference>
<dbReference type="PANTHER" id="PTHR43378:SF2">
    <property type="entry name" value="UDP-3-O-ACYLGLUCOSAMINE N-ACYLTRANSFERASE 1, MITOCHONDRIAL-RELATED"/>
    <property type="match status" value="1"/>
</dbReference>
<dbReference type="HAMAP" id="MF_00523">
    <property type="entry name" value="LpxD"/>
    <property type="match status" value="1"/>
</dbReference>
<dbReference type="NCBIfam" id="NF002060">
    <property type="entry name" value="PRK00892.1"/>
    <property type="match status" value="1"/>
</dbReference>
<dbReference type="NCBIfam" id="TIGR01853">
    <property type="entry name" value="lipid_A_lpxD"/>
    <property type="match status" value="1"/>
</dbReference>
<dbReference type="Gene3D" id="2.160.10.10">
    <property type="entry name" value="Hexapeptide repeat proteins"/>
    <property type="match status" value="1"/>
</dbReference>
<dbReference type="RefSeq" id="WP_171324407.1">
    <property type="nucleotide sequence ID" value="NZ_JABFBC010000001.1"/>
</dbReference>